<organism evidence="1 2">
    <name type="scientific">Mucuna pruriens</name>
    <name type="common">Velvet bean</name>
    <name type="synonym">Dolichos pruriens</name>
    <dbReference type="NCBI Taxonomy" id="157652"/>
    <lineage>
        <taxon>Eukaryota</taxon>
        <taxon>Viridiplantae</taxon>
        <taxon>Streptophyta</taxon>
        <taxon>Embryophyta</taxon>
        <taxon>Tracheophyta</taxon>
        <taxon>Spermatophyta</taxon>
        <taxon>Magnoliopsida</taxon>
        <taxon>eudicotyledons</taxon>
        <taxon>Gunneridae</taxon>
        <taxon>Pentapetalae</taxon>
        <taxon>rosids</taxon>
        <taxon>fabids</taxon>
        <taxon>Fabales</taxon>
        <taxon>Fabaceae</taxon>
        <taxon>Papilionoideae</taxon>
        <taxon>50 kb inversion clade</taxon>
        <taxon>NPAAA clade</taxon>
        <taxon>indigoferoid/millettioid clade</taxon>
        <taxon>Phaseoleae</taxon>
        <taxon>Mucuna</taxon>
    </lineage>
</organism>
<proteinExistence type="predicted"/>
<dbReference type="Proteomes" id="UP000257109">
    <property type="component" value="Unassembled WGS sequence"/>
</dbReference>
<name>A0A371FD95_MUCPR</name>
<evidence type="ECO:0000313" key="1">
    <source>
        <dbReference type="EMBL" id="RDX76266.1"/>
    </source>
</evidence>
<protein>
    <recommendedName>
        <fullName evidence="3">Mitochondrial protein</fullName>
    </recommendedName>
</protein>
<gene>
    <name evidence="1" type="ORF">CR513_43766</name>
</gene>
<dbReference type="AlphaFoldDB" id="A0A371FD95"/>
<feature type="non-terminal residue" evidence="1">
    <location>
        <position position="1"/>
    </location>
</feature>
<keyword evidence="2" id="KW-1185">Reference proteome</keyword>
<accession>A0A371FD95</accession>
<reference evidence="1" key="1">
    <citation type="submission" date="2018-05" db="EMBL/GenBank/DDBJ databases">
        <title>Draft genome of Mucuna pruriens seed.</title>
        <authorList>
            <person name="Nnadi N.E."/>
            <person name="Vos R."/>
            <person name="Hasami M.H."/>
            <person name="Devisetty U.K."/>
            <person name="Aguiy J.C."/>
        </authorList>
    </citation>
    <scope>NUCLEOTIDE SEQUENCE [LARGE SCALE GENOMIC DNA]</scope>
    <source>
        <strain evidence="1">JCA_2017</strain>
    </source>
</reference>
<dbReference type="EMBL" id="QJKJ01009565">
    <property type="protein sequence ID" value="RDX76266.1"/>
    <property type="molecule type" value="Genomic_DNA"/>
</dbReference>
<evidence type="ECO:0000313" key="2">
    <source>
        <dbReference type="Proteomes" id="UP000257109"/>
    </source>
</evidence>
<dbReference type="OrthoDB" id="1645289at2759"/>
<sequence>MQKILYASVVGSLMYTKICTRPNIAFVVRVLGRVYKTTNAPHLDTYTCWLEKLSLGNSYNPFNHGCRVCGLLRGIQPWDMAVKLCH</sequence>
<evidence type="ECO:0008006" key="3">
    <source>
        <dbReference type="Google" id="ProtNLM"/>
    </source>
</evidence>
<comment type="caution">
    <text evidence="1">The sequence shown here is derived from an EMBL/GenBank/DDBJ whole genome shotgun (WGS) entry which is preliminary data.</text>
</comment>